<evidence type="ECO:0000256" key="5">
    <source>
        <dbReference type="ARBA" id="ARBA00022737"/>
    </source>
</evidence>
<proteinExistence type="predicted"/>
<comment type="subcellular location">
    <subcellularLocation>
        <location evidence="1">Membrane</location>
    </subcellularLocation>
</comment>
<dbReference type="RefSeq" id="WP_038984304.1">
    <property type="nucleotide sequence ID" value="NZ_FNYS01000004.1"/>
</dbReference>
<feature type="signal peptide" evidence="8">
    <location>
        <begin position="1"/>
        <end position="23"/>
    </location>
</feature>
<reference evidence="10 12" key="1">
    <citation type="submission" date="2016-01" db="EMBL/GenBank/DDBJ databases">
        <title>Whole genome sequencing of Myroides marinus L41.</title>
        <authorList>
            <person name="Hong K.W."/>
        </authorList>
    </citation>
    <scope>NUCLEOTIDE SEQUENCE [LARGE SCALE GENOMIC DNA]</scope>
    <source>
        <strain evidence="10 12">L41</strain>
    </source>
</reference>
<dbReference type="GO" id="GO:0071709">
    <property type="term" value="P:membrane assembly"/>
    <property type="evidence" value="ECO:0007669"/>
    <property type="project" value="InterPro"/>
</dbReference>
<dbReference type="InterPro" id="IPR034746">
    <property type="entry name" value="POTRA"/>
</dbReference>
<keyword evidence="5" id="KW-0677">Repeat</keyword>
<dbReference type="GeneID" id="82256593"/>
<gene>
    <name evidence="10" type="ORF">AV926_13070</name>
    <name evidence="11" type="ORF">SAMN04488018_104187</name>
</gene>
<dbReference type="Gene3D" id="2.40.160.50">
    <property type="entry name" value="membrane protein fhac: a member of the omp85/tpsb transporter family"/>
    <property type="match status" value="1"/>
</dbReference>
<feature type="chain" id="PRO_5015051801" evidence="8">
    <location>
        <begin position="24"/>
        <end position="888"/>
    </location>
</feature>
<evidence type="ECO:0000256" key="8">
    <source>
        <dbReference type="SAM" id="SignalP"/>
    </source>
</evidence>
<feature type="domain" description="POTRA" evidence="9">
    <location>
        <begin position="195"/>
        <end position="286"/>
    </location>
</feature>
<evidence type="ECO:0000313" key="11">
    <source>
        <dbReference type="EMBL" id="SEI78040.1"/>
    </source>
</evidence>
<evidence type="ECO:0000313" key="10">
    <source>
        <dbReference type="EMBL" id="KZE78371.1"/>
    </source>
</evidence>
<organism evidence="10 12">
    <name type="scientific">Myroides marinus</name>
    <dbReference type="NCBI Taxonomy" id="703342"/>
    <lineage>
        <taxon>Bacteria</taxon>
        <taxon>Pseudomonadati</taxon>
        <taxon>Bacteroidota</taxon>
        <taxon>Flavobacteriia</taxon>
        <taxon>Flavobacteriales</taxon>
        <taxon>Flavobacteriaceae</taxon>
        <taxon>Myroides</taxon>
    </lineage>
</organism>
<keyword evidence="12" id="KW-1185">Reference proteome</keyword>
<dbReference type="PANTHER" id="PTHR12815:SF47">
    <property type="entry name" value="TRANSLOCATION AND ASSEMBLY MODULE SUBUNIT TAMA"/>
    <property type="match status" value="1"/>
</dbReference>
<keyword evidence="2" id="KW-1134">Transmembrane beta strand</keyword>
<name>A0A163XSR8_9FLAO</name>
<dbReference type="Proteomes" id="UP000183077">
    <property type="component" value="Unassembled WGS sequence"/>
</dbReference>
<keyword evidence="3" id="KW-0812">Transmembrane</keyword>
<dbReference type="EMBL" id="LQNU01000065">
    <property type="protein sequence ID" value="KZE78371.1"/>
    <property type="molecule type" value="Genomic_DNA"/>
</dbReference>
<evidence type="ECO:0000256" key="6">
    <source>
        <dbReference type="ARBA" id="ARBA00023136"/>
    </source>
</evidence>
<reference evidence="11 13" key="2">
    <citation type="submission" date="2016-10" db="EMBL/GenBank/DDBJ databases">
        <authorList>
            <person name="de Groot N.N."/>
        </authorList>
    </citation>
    <scope>NUCLEOTIDE SEQUENCE [LARGE SCALE GENOMIC DNA]</scope>
    <source>
        <strain evidence="11 13">DSM 23048</strain>
    </source>
</reference>
<dbReference type="EMBL" id="FNYS01000004">
    <property type="protein sequence ID" value="SEI78040.1"/>
    <property type="molecule type" value="Genomic_DNA"/>
</dbReference>
<dbReference type="PROSITE" id="PS51779">
    <property type="entry name" value="POTRA"/>
    <property type="match status" value="2"/>
</dbReference>
<dbReference type="GO" id="GO:0019867">
    <property type="term" value="C:outer membrane"/>
    <property type="evidence" value="ECO:0007669"/>
    <property type="project" value="InterPro"/>
</dbReference>
<dbReference type="Proteomes" id="UP000076630">
    <property type="component" value="Unassembled WGS sequence"/>
</dbReference>
<dbReference type="InterPro" id="IPR010827">
    <property type="entry name" value="BamA/TamA_POTRA"/>
</dbReference>
<dbReference type="Gene3D" id="3.10.20.310">
    <property type="entry name" value="membrane protein fhac"/>
    <property type="match status" value="5"/>
</dbReference>
<evidence type="ECO:0000313" key="12">
    <source>
        <dbReference type="Proteomes" id="UP000076630"/>
    </source>
</evidence>
<dbReference type="OrthoDB" id="9802086at2"/>
<dbReference type="Pfam" id="PF01103">
    <property type="entry name" value="Omp85"/>
    <property type="match status" value="2"/>
</dbReference>
<evidence type="ECO:0000256" key="7">
    <source>
        <dbReference type="ARBA" id="ARBA00023237"/>
    </source>
</evidence>
<keyword evidence="6" id="KW-0472">Membrane</keyword>
<feature type="domain" description="POTRA" evidence="9">
    <location>
        <begin position="289"/>
        <end position="374"/>
    </location>
</feature>
<evidence type="ECO:0000259" key="9">
    <source>
        <dbReference type="PROSITE" id="PS51779"/>
    </source>
</evidence>
<evidence type="ECO:0000256" key="2">
    <source>
        <dbReference type="ARBA" id="ARBA00022452"/>
    </source>
</evidence>
<dbReference type="Pfam" id="PF07244">
    <property type="entry name" value="POTRA"/>
    <property type="match status" value="4"/>
</dbReference>
<dbReference type="PANTHER" id="PTHR12815">
    <property type="entry name" value="SORTING AND ASSEMBLY MACHINERY SAMM50 PROTEIN FAMILY MEMBER"/>
    <property type="match status" value="1"/>
</dbReference>
<dbReference type="InterPro" id="IPR023707">
    <property type="entry name" value="OM_assembly_BamA"/>
</dbReference>
<dbReference type="PIRSF" id="PIRSF006076">
    <property type="entry name" value="OM_assembly_OMP85"/>
    <property type="match status" value="1"/>
</dbReference>
<keyword evidence="7" id="KW-0998">Cell outer membrane</keyword>
<accession>A0A163XSR8</accession>
<dbReference type="InterPro" id="IPR000184">
    <property type="entry name" value="Bac_surfAg_D15"/>
</dbReference>
<dbReference type="AlphaFoldDB" id="A0A163XSR8"/>
<sequence>MFQKGTSLFALFIAGLIYTHANAQDSIKAPSFEAPKIYTLGDITVTGKYSLNPQTIVTFTGLSKGQKIAVPGEELSHALKKLWGVGSFTDINFYETSVVGDTINIELTINELPRLNSVKIKGYKKAKSEALIKEAKLTRGKIVNDNFLSTTKYFLLNKYKKDGYYNTKVTLNTIVTDSTNRKVDLVVGVDKGKKVRIDEITFNGNSQLTDKKLKKAMKETKQRSPFNPLRIFKPSKFIKAKYEEDLLKIVDKYKENGYRDARVIADTTSYDPATNRMKINIDVTEGNKYYFGDIRFIGNTVYTNSQLKQVLGIDKGEVYNGILLDKRIDDKTNPDAYSVTNVYQNNGYLFSNVNPVEVKTANDTIDFEVRIVEGPIAKFNNITASGNDNTHDHVIHRDLRTRPGETWSKALVMETIRRLGGLNIFDAQAIVPDVKNADPSSGTVDIDWQVTEKGSSQVELQGGYGGGGFIGTLGLSFNNFSLRNIFNKKSYKPFPMGDGQSLALRLQGSSYYQTYSLSFSEPWFGGRKPINFFGTVAYSTQNLYDYVNRRTDRSRGFDITTVQFGVAKQLNVPDDNFVLSHTLSFQYYNMKNYNTGLFTFGDGESRNLAYQIELRRDNRGNDPIFPTYGSFFSISGKFTAPYSLFNNVDYKNLGNQQEYKLRAKEGAIDPATGAAIPAGTYLDSNYRPVNNWEDATADVSKVDQKKFNWLEYYKLKFKGDWYTTIYDKLVVRTLAEFGFMGAYNSNRGVVPFERFYVGGDGLANYSLDGREVIQLRGYQNQTLTPYNDRGEQIGGTIYNKFTLELRYPITLKPSASVYVLTFAEAGNSFESFKTYSPFELKRSAGFGVRVFMPMFGLLGIDFGYGFDSVPGTNQKSGFQTHFILGQSF</sequence>
<evidence type="ECO:0000256" key="4">
    <source>
        <dbReference type="ARBA" id="ARBA00022729"/>
    </source>
</evidence>
<evidence type="ECO:0000313" key="13">
    <source>
        <dbReference type="Proteomes" id="UP000183077"/>
    </source>
</evidence>
<dbReference type="InterPro" id="IPR039910">
    <property type="entry name" value="D15-like"/>
</dbReference>
<protein>
    <submittedName>
        <fullName evidence="10">Outer membrane protein assembly factor BamA</fullName>
    </submittedName>
    <submittedName>
        <fullName evidence="11">Outer membrane protein insertion porin family</fullName>
    </submittedName>
</protein>
<keyword evidence="4 8" id="KW-0732">Signal</keyword>
<evidence type="ECO:0000256" key="1">
    <source>
        <dbReference type="ARBA" id="ARBA00004370"/>
    </source>
</evidence>
<evidence type="ECO:0000256" key="3">
    <source>
        <dbReference type="ARBA" id="ARBA00022692"/>
    </source>
</evidence>